<reference evidence="13" key="1">
    <citation type="submission" date="2023-06" db="EMBL/GenBank/DDBJ databases">
        <title>Sysu t00039.</title>
        <authorList>
            <person name="Gao L."/>
            <person name="Fang B.-Z."/>
            <person name="Li W.-J."/>
        </authorList>
    </citation>
    <scope>NUCLEOTIDE SEQUENCE</scope>
    <source>
        <strain evidence="13">SYSU T00039</strain>
    </source>
</reference>
<dbReference type="Pfam" id="PF01544">
    <property type="entry name" value="CorA"/>
    <property type="match status" value="1"/>
</dbReference>
<dbReference type="EMBL" id="JAUHPX010000001">
    <property type="protein sequence ID" value="MDN4486913.1"/>
    <property type="molecule type" value="Genomic_DNA"/>
</dbReference>
<dbReference type="PANTHER" id="PTHR46494:SF1">
    <property type="entry name" value="CORA FAMILY METAL ION TRANSPORTER (EUROFUNG)"/>
    <property type="match status" value="1"/>
</dbReference>
<dbReference type="SUPFAM" id="SSF143865">
    <property type="entry name" value="CorA soluble domain-like"/>
    <property type="match status" value="1"/>
</dbReference>
<dbReference type="GO" id="GO:0015095">
    <property type="term" value="F:magnesium ion transmembrane transporter activity"/>
    <property type="evidence" value="ECO:0007669"/>
    <property type="project" value="TreeGrafter"/>
</dbReference>
<dbReference type="GO" id="GO:0000287">
    <property type="term" value="F:magnesium ion binding"/>
    <property type="evidence" value="ECO:0007669"/>
    <property type="project" value="TreeGrafter"/>
</dbReference>
<dbReference type="RefSeq" id="WP_301144492.1">
    <property type="nucleotide sequence ID" value="NZ_JAUHPX010000001.1"/>
</dbReference>
<keyword evidence="8" id="KW-0406">Ion transport</keyword>
<dbReference type="Gene3D" id="3.30.460.20">
    <property type="entry name" value="CorA soluble domain-like"/>
    <property type="match status" value="1"/>
</dbReference>
<comment type="catalytic activity">
    <reaction evidence="10">
        <text>Mg(2+)(in) = Mg(2+)(out)</text>
        <dbReference type="Rhea" id="RHEA:29827"/>
        <dbReference type="ChEBI" id="CHEBI:18420"/>
    </reaction>
</comment>
<dbReference type="SUPFAM" id="SSF144083">
    <property type="entry name" value="Magnesium transport protein CorA, transmembrane region"/>
    <property type="match status" value="1"/>
</dbReference>
<evidence type="ECO:0000256" key="5">
    <source>
        <dbReference type="ARBA" id="ARBA00022692"/>
    </source>
</evidence>
<dbReference type="InterPro" id="IPR045861">
    <property type="entry name" value="CorA_cytoplasmic_dom"/>
</dbReference>
<feature type="transmembrane region" description="Helical" evidence="12">
    <location>
        <begin position="293"/>
        <end position="312"/>
    </location>
</feature>
<accession>A0AAW7LZS9</accession>
<evidence type="ECO:0000256" key="2">
    <source>
        <dbReference type="ARBA" id="ARBA00009765"/>
    </source>
</evidence>
<dbReference type="AlphaFoldDB" id="A0AAW7LZS9"/>
<evidence type="ECO:0000256" key="11">
    <source>
        <dbReference type="ARBA" id="ARBA00045497"/>
    </source>
</evidence>
<evidence type="ECO:0000256" key="7">
    <source>
        <dbReference type="ARBA" id="ARBA00022989"/>
    </source>
</evidence>
<evidence type="ECO:0000256" key="9">
    <source>
        <dbReference type="ARBA" id="ARBA00023136"/>
    </source>
</evidence>
<evidence type="ECO:0000256" key="1">
    <source>
        <dbReference type="ARBA" id="ARBA00004651"/>
    </source>
</evidence>
<evidence type="ECO:0000256" key="3">
    <source>
        <dbReference type="ARBA" id="ARBA00022448"/>
    </source>
</evidence>
<dbReference type="Gene3D" id="1.20.58.340">
    <property type="entry name" value="Magnesium transport protein CorA, transmembrane region"/>
    <property type="match status" value="2"/>
</dbReference>
<evidence type="ECO:0000256" key="12">
    <source>
        <dbReference type="SAM" id="Phobius"/>
    </source>
</evidence>
<organism evidence="13 14">
    <name type="scientific">Demequina lignilytica</name>
    <dbReference type="NCBI Taxonomy" id="3051663"/>
    <lineage>
        <taxon>Bacteria</taxon>
        <taxon>Bacillati</taxon>
        <taxon>Actinomycetota</taxon>
        <taxon>Actinomycetes</taxon>
        <taxon>Micrococcales</taxon>
        <taxon>Demequinaceae</taxon>
        <taxon>Demequina</taxon>
    </lineage>
</organism>
<dbReference type="Proteomes" id="UP001172737">
    <property type="component" value="Unassembled WGS sequence"/>
</dbReference>
<dbReference type="FunFam" id="1.20.58.340:FF:000004">
    <property type="entry name" value="Magnesium transport protein CorA"/>
    <property type="match status" value="1"/>
</dbReference>
<comment type="function">
    <text evidence="11">Mediates influx of magnesium ions. Alternates between open and closed states. Activated by low cytoplasmic Mg(2+) levels. Inactive when cytoplasmic Mg(2+) levels are high.</text>
</comment>
<keyword evidence="7 12" id="KW-1133">Transmembrane helix</keyword>
<evidence type="ECO:0000313" key="13">
    <source>
        <dbReference type="EMBL" id="MDN4486913.1"/>
    </source>
</evidence>
<dbReference type="InterPro" id="IPR002523">
    <property type="entry name" value="MgTranspt_CorA/ZnTranspt_ZntB"/>
</dbReference>
<gene>
    <name evidence="13" type="ORF">QQX10_01895</name>
</gene>
<dbReference type="GO" id="GO:0015087">
    <property type="term" value="F:cobalt ion transmembrane transporter activity"/>
    <property type="evidence" value="ECO:0007669"/>
    <property type="project" value="TreeGrafter"/>
</dbReference>
<evidence type="ECO:0000313" key="14">
    <source>
        <dbReference type="Proteomes" id="UP001172737"/>
    </source>
</evidence>
<evidence type="ECO:0000256" key="10">
    <source>
        <dbReference type="ARBA" id="ARBA00034269"/>
    </source>
</evidence>
<dbReference type="GO" id="GO:0005886">
    <property type="term" value="C:plasma membrane"/>
    <property type="evidence" value="ECO:0007669"/>
    <property type="project" value="UniProtKB-SubCell"/>
</dbReference>
<comment type="caution">
    <text evidence="13">The sequence shown here is derived from an EMBL/GenBank/DDBJ whole genome shotgun (WGS) entry which is preliminary data.</text>
</comment>
<comment type="subcellular location">
    <subcellularLocation>
        <location evidence="1">Cell membrane</location>
        <topology evidence="1">Multi-pass membrane protein</topology>
    </subcellularLocation>
</comment>
<evidence type="ECO:0000256" key="4">
    <source>
        <dbReference type="ARBA" id="ARBA00022475"/>
    </source>
</evidence>
<keyword evidence="14" id="KW-1185">Reference proteome</keyword>
<keyword evidence="6" id="KW-0460">Magnesium</keyword>
<evidence type="ECO:0000256" key="8">
    <source>
        <dbReference type="ARBA" id="ARBA00023065"/>
    </source>
</evidence>
<keyword evidence="4" id="KW-1003">Cell membrane</keyword>
<dbReference type="GO" id="GO:0050897">
    <property type="term" value="F:cobalt ion binding"/>
    <property type="evidence" value="ECO:0007669"/>
    <property type="project" value="TreeGrafter"/>
</dbReference>
<dbReference type="CDD" id="cd12830">
    <property type="entry name" value="MtCorA-like"/>
    <property type="match status" value="1"/>
</dbReference>
<feature type="transmembrane region" description="Helical" evidence="12">
    <location>
        <begin position="324"/>
        <end position="344"/>
    </location>
</feature>
<dbReference type="InterPro" id="IPR045863">
    <property type="entry name" value="CorA_TM1_TM2"/>
</dbReference>
<keyword evidence="5 12" id="KW-0812">Transmembrane</keyword>
<evidence type="ECO:0000256" key="6">
    <source>
        <dbReference type="ARBA" id="ARBA00022842"/>
    </source>
</evidence>
<sequence length="350" mass="38126">MAQTSHGRRRALRAAIGRRRGAAGDIPPVVTEAPAAIRVVDGVRVDGDGADGGYRVIVQAQPTAESITALADDWGLHPLLAEDLHHAGQRPKLERFGDVTFIVARAAWYVDASERVELAEVHLLVRPDAVAVLCQDWRWIDGSAAPDLTDGPGGLLEDPELLHRGSAAFAYRVLDRIVDGYGPVLDGLALDQEQIERQVFTGEATVTERIYRLSQEVVDLKHACAPLAAAVGALVRRHAEDEDDALAAYVADVADHLTRVDAEVTELRASLAQILDVNATLVAQRQNEDMKKISGWAAILFAPTLVAAIYGMNFDRMPELHWAFGYPLALATMVAFGVALYTVFKRRGWF</sequence>
<comment type="similarity">
    <text evidence="2">Belongs to the CorA metal ion transporter (MIT) (TC 1.A.35) family.</text>
</comment>
<protein>
    <submittedName>
        <fullName evidence="13">Magnesium and cobalt transport protein CorA</fullName>
    </submittedName>
</protein>
<name>A0AAW7LZS9_9MICO</name>
<dbReference type="PANTHER" id="PTHR46494">
    <property type="entry name" value="CORA FAMILY METAL ION TRANSPORTER (EUROFUNG)"/>
    <property type="match status" value="1"/>
</dbReference>
<keyword evidence="3" id="KW-0813">Transport</keyword>
<proteinExistence type="inferred from homology"/>
<keyword evidence="9 12" id="KW-0472">Membrane</keyword>